<dbReference type="RefSeq" id="WP_284292649.1">
    <property type="nucleotide sequence ID" value="NZ_BSUK01000001.1"/>
</dbReference>
<dbReference type="HAMAP" id="MF_00503">
    <property type="entry name" value="Ribosomal_bL9"/>
    <property type="match status" value="1"/>
</dbReference>
<evidence type="ECO:0000256" key="7">
    <source>
        <dbReference type="HAMAP-Rule" id="MF_00503"/>
    </source>
</evidence>
<evidence type="ECO:0000256" key="1">
    <source>
        <dbReference type="ARBA" id="ARBA00010605"/>
    </source>
</evidence>
<dbReference type="InterPro" id="IPR036791">
    <property type="entry name" value="Ribosomal_bL9_C_sf"/>
</dbReference>
<dbReference type="SUPFAM" id="SSF55653">
    <property type="entry name" value="Ribosomal protein L9 C-domain"/>
    <property type="match status" value="1"/>
</dbReference>
<dbReference type="InterPro" id="IPR020070">
    <property type="entry name" value="Ribosomal_bL9_N"/>
</dbReference>
<comment type="caution">
    <text evidence="9">The sequence shown here is derived from an EMBL/GenBank/DDBJ whole genome shotgun (WGS) entry which is preliminary data.</text>
</comment>
<dbReference type="InterPro" id="IPR020069">
    <property type="entry name" value="Ribosomal_bL9_C"/>
</dbReference>
<name>A0ABQ6I0B8_9MICO</name>
<dbReference type="SUPFAM" id="SSF55658">
    <property type="entry name" value="L9 N-domain-like"/>
    <property type="match status" value="1"/>
</dbReference>
<comment type="function">
    <text evidence="7">Binds to the 23S rRNA.</text>
</comment>
<keyword evidence="4 7" id="KW-0689">Ribosomal protein</keyword>
<evidence type="ECO:0000256" key="5">
    <source>
        <dbReference type="ARBA" id="ARBA00023274"/>
    </source>
</evidence>
<dbReference type="Proteomes" id="UP001157091">
    <property type="component" value="Unassembled WGS sequence"/>
</dbReference>
<keyword evidence="10" id="KW-1185">Reference proteome</keyword>
<dbReference type="GO" id="GO:0005840">
    <property type="term" value="C:ribosome"/>
    <property type="evidence" value="ECO:0007669"/>
    <property type="project" value="UniProtKB-KW"/>
</dbReference>
<dbReference type="Gene3D" id="3.40.5.10">
    <property type="entry name" value="Ribosomal protein L9, N-terminal domain"/>
    <property type="match status" value="1"/>
</dbReference>
<dbReference type="Gene3D" id="3.10.430.100">
    <property type="entry name" value="Ribosomal protein L9, C-terminal domain"/>
    <property type="match status" value="1"/>
</dbReference>
<evidence type="ECO:0000256" key="3">
    <source>
        <dbReference type="ARBA" id="ARBA00022884"/>
    </source>
</evidence>
<protein>
    <recommendedName>
        <fullName evidence="6 7">Large ribosomal subunit protein bL9</fullName>
    </recommendedName>
</protein>
<keyword evidence="2 7" id="KW-0699">rRNA-binding</keyword>
<dbReference type="Pfam" id="PF01281">
    <property type="entry name" value="Ribosomal_L9_N"/>
    <property type="match status" value="1"/>
</dbReference>
<dbReference type="PROSITE" id="PS00651">
    <property type="entry name" value="RIBOSOMAL_L9"/>
    <property type="match status" value="1"/>
</dbReference>
<gene>
    <name evidence="7 9" type="primary">rplI</name>
    <name evidence="9" type="ORF">GCM10025864_14460</name>
</gene>
<comment type="similarity">
    <text evidence="1 7">Belongs to the bacterial ribosomal protein bL9 family.</text>
</comment>
<dbReference type="NCBIfam" id="TIGR00158">
    <property type="entry name" value="L9"/>
    <property type="match status" value="1"/>
</dbReference>
<dbReference type="InterPro" id="IPR000244">
    <property type="entry name" value="Ribosomal_bL9"/>
</dbReference>
<evidence type="ECO:0000313" key="9">
    <source>
        <dbReference type="EMBL" id="GMA23687.1"/>
    </source>
</evidence>
<evidence type="ECO:0000313" key="10">
    <source>
        <dbReference type="Proteomes" id="UP001157091"/>
    </source>
</evidence>
<keyword evidence="5 7" id="KW-0687">Ribonucleoprotein</keyword>
<evidence type="ECO:0000256" key="4">
    <source>
        <dbReference type="ARBA" id="ARBA00022980"/>
    </source>
</evidence>
<dbReference type="EMBL" id="BSUK01000001">
    <property type="protein sequence ID" value="GMA23687.1"/>
    <property type="molecule type" value="Genomic_DNA"/>
</dbReference>
<dbReference type="InterPro" id="IPR036935">
    <property type="entry name" value="Ribosomal_bL9_N_sf"/>
</dbReference>
<feature type="domain" description="Ribosomal protein L9" evidence="8">
    <location>
        <begin position="14"/>
        <end position="41"/>
    </location>
</feature>
<dbReference type="PANTHER" id="PTHR21368">
    <property type="entry name" value="50S RIBOSOMAL PROTEIN L9"/>
    <property type="match status" value="1"/>
</dbReference>
<sequence>MAKLILTHEVTGLGEPGDVVEVKDGYARNYLVPRGLATAWSKGAESQVSAIRKARKAREIASLDDAKAIRDSLQSKPVVVSAKAGQSGRLFGAVTTTDIVDAAKTAGFPAFDKRKVEIGQPIKATGTYTVSVRLHPEVSANVKVTVVAA</sequence>
<dbReference type="Pfam" id="PF03948">
    <property type="entry name" value="Ribosomal_L9_C"/>
    <property type="match status" value="1"/>
</dbReference>
<dbReference type="InterPro" id="IPR009027">
    <property type="entry name" value="Ribosomal_bL9/RNase_H1_N"/>
</dbReference>
<reference evidence="10" key="1">
    <citation type="journal article" date="2019" name="Int. J. Syst. Evol. Microbiol.">
        <title>The Global Catalogue of Microorganisms (GCM) 10K type strain sequencing project: providing services to taxonomists for standard genome sequencing and annotation.</title>
        <authorList>
            <consortium name="The Broad Institute Genomics Platform"/>
            <consortium name="The Broad Institute Genome Sequencing Center for Infectious Disease"/>
            <person name="Wu L."/>
            <person name="Ma J."/>
        </authorList>
    </citation>
    <scope>NUCLEOTIDE SEQUENCE [LARGE SCALE GENOMIC DNA]</scope>
    <source>
        <strain evidence="10">NBRC 106348</strain>
    </source>
</reference>
<organism evidence="9 10">
    <name type="scientific">Luteimicrobium album</name>
    <dbReference type="NCBI Taxonomy" id="1054550"/>
    <lineage>
        <taxon>Bacteria</taxon>
        <taxon>Bacillati</taxon>
        <taxon>Actinomycetota</taxon>
        <taxon>Actinomycetes</taxon>
        <taxon>Micrococcales</taxon>
        <taxon>Luteimicrobium</taxon>
    </lineage>
</organism>
<evidence type="ECO:0000259" key="8">
    <source>
        <dbReference type="PROSITE" id="PS00651"/>
    </source>
</evidence>
<evidence type="ECO:0000256" key="6">
    <source>
        <dbReference type="ARBA" id="ARBA00035292"/>
    </source>
</evidence>
<proteinExistence type="inferred from homology"/>
<dbReference type="InterPro" id="IPR020594">
    <property type="entry name" value="Ribosomal_bL9_bac/chp"/>
</dbReference>
<accession>A0ABQ6I0B8</accession>
<evidence type="ECO:0000256" key="2">
    <source>
        <dbReference type="ARBA" id="ARBA00022730"/>
    </source>
</evidence>
<keyword evidence="3 7" id="KW-0694">RNA-binding</keyword>